<feature type="signal peptide" evidence="1">
    <location>
        <begin position="1"/>
        <end position="19"/>
    </location>
</feature>
<dbReference type="RefSeq" id="WP_092205665.1">
    <property type="nucleotide sequence ID" value="NZ_FOVN01000001.1"/>
</dbReference>
<dbReference type="OrthoDB" id="1491239at2"/>
<organism evidence="2 3">
    <name type="scientific">Bizionia echini</name>
    <dbReference type="NCBI Taxonomy" id="649333"/>
    <lineage>
        <taxon>Bacteria</taxon>
        <taxon>Pseudomonadati</taxon>
        <taxon>Bacteroidota</taxon>
        <taxon>Flavobacteriia</taxon>
        <taxon>Flavobacteriales</taxon>
        <taxon>Flavobacteriaceae</taxon>
        <taxon>Bizionia</taxon>
    </lineage>
</organism>
<evidence type="ECO:0000313" key="2">
    <source>
        <dbReference type="EMBL" id="SFN38230.1"/>
    </source>
</evidence>
<sequence>MIKKLVLVFIAVFAIKSYAQDGTASPYSFYGIGSLKFKGTVENRSMGGISIYTDSIHLNLRNPAAYGSDNLAVYGKENRPVVFSVAGSHSRLKLKSDAGEDKLKSSTFDYLSMSIPLGRLGIGFGLIPYTSVGYKLETRNSDLSLNERFRGEGGVNRTYLSAGYYINKNFSVGVDVNYNFGNIKNSTIAFDYDPDDGTILQYQTQETNRSDLSGVSLNFGLTYKAMITDDLELKSGFTFTPETRLKSRNQRSFGTILFNPDTNIEFPVDTIEADLAAEGLDETEFILPSKVSIGAGIGQPRIWFVGAEYTFQNTKNFKNELYGDTGVDYENSSTIALGGFIIPKYNSFSSYLSRVVYRAGLRFESSGLNINNTSIDEFGMSFGLGLPVGNDFFSNANIGFEYGKRGTTNNNLIQENFFNVSLSLSLNDRWFQKKRYD</sequence>
<dbReference type="Gene3D" id="2.40.160.60">
    <property type="entry name" value="Outer membrane protein transport protein (OMPP1/FadL/TodX)"/>
    <property type="match status" value="1"/>
</dbReference>
<feature type="chain" id="PRO_5011676432" description="Long-chain fatty acid transport protein" evidence="1">
    <location>
        <begin position="20"/>
        <end position="437"/>
    </location>
</feature>
<evidence type="ECO:0000256" key="1">
    <source>
        <dbReference type="SAM" id="SignalP"/>
    </source>
</evidence>
<dbReference type="STRING" id="649333.SAMN04487989_10161"/>
<evidence type="ECO:0000313" key="3">
    <source>
        <dbReference type="Proteomes" id="UP000198705"/>
    </source>
</evidence>
<proteinExistence type="predicted"/>
<gene>
    <name evidence="2" type="ORF">SAMN04487989_10161</name>
</gene>
<evidence type="ECO:0008006" key="4">
    <source>
        <dbReference type="Google" id="ProtNLM"/>
    </source>
</evidence>
<dbReference type="Proteomes" id="UP000198705">
    <property type="component" value="Unassembled WGS sequence"/>
</dbReference>
<protein>
    <recommendedName>
        <fullName evidence="4">Long-chain fatty acid transport protein</fullName>
    </recommendedName>
</protein>
<name>A0A1I4YKW9_9FLAO</name>
<dbReference type="EMBL" id="FOVN01000001">
    <property type="protein sequence ID" value="SFN38230.1"/>
    <property type="molecule type" value="Genomic_DNA"/>
</dbReference>
<accession>A0A1I4YKW9</accession>
<reference evidence="3" key="1">
    <citation type="submission" date="2016-10" db="EMBL/GenBank/DDBJ databases">
        <authorList>
            <person name="Varghese N."/>
            <person name="Submissions S."/>
        </authorList>
    </citation>
    <scope>NUCLEOTIDE SEQUENCE [LARGE SCALE GENOMIC DNA]</scope>
    <source>
        <strain evidence="3">DSM 23925</strain>
    </source>
</reference>
<keyword evidence="1" id="KW-0732">Signal</keyword>
<keyword evidence="3" id="KW-1185">Reference proteome</keyword>
<dbReference type="AlphaFoldDB" id="A0A1I4YKW9"/>